<gene>
    <name evidence="2" type="ORF">UFOVP245_93</name>
</gene>
<proteinExistence type="predicted"/>
<dbReference type="EMBL" id="LR798287">
    <property type="protein sequence ID" value="CAB5221191.1"/>
    <property type="molecule type" value="Genomic_DNA"/>
</dbReference>
<feature type="domain" description="Glycine-rich" evidence="1">
    <location>
        <begin position="30"/>
        <end position="289"/>
    </location>
</feature>
<accession>A0A6J7WT87</accession>
<reference evidence="2" key="1">
    <citation type="submission" date="2020-05" db="EMBL/GenBank/DDBJ databases">
        <authorList>
            <person name="Chiriac C."/>
            <person name="Salcher M."/>
            <person name="Ghai R."/>
            <person name="Kavagutti S V."/>
        </authorList>
    </citation>
    <scope>NUCLEOTIDE SEQUENCE</scope>
</reference>
<protein>
    <recommendedName>
        <fullName evidence="1">Glycine-rich domain-containing protein</fullName>
    </recommendedName>
</protein>
<evidence type="ECO:0000313" key="2">
    <source>
        <dbReference type="EMBL" id="CAB5221191.1"/>
    </source>
</evidence>
<evidence type="ECO:0000259" key="1">
    <source>
        <dbReference type="Pfam" id="PF21722"/>
    </source>
</evidence>
<dbReference type="InterPro" id="IPR049304">
    <property type="entry name" value="Gly_rich_dom"/>
</dbReference>
<sequence>MFSTVLPKQDTNQFIFQGNIGSAASTDVIPWAVPNGVKAIRMMVIGGGSAGNHATLGTSGTTRVGGAGGNPGSITTVTFLRIMLPDILYLKCGTGGLGATTSGGTGSVGTASSISIDPAGLYVIAYAPGGTTAGTAGAAAAGPSNHPFSFSALAVNVPTNGFIGGGGGSAAGTSVPIGSQYPLCGGAGGGGGTTANIYSAGGAITGTGWTIGVNIPGGTTLGGTGSAGAAGFISFRPFFATGGSGGGGGVIPGAGGDGAPGCGGGGTGGGNSANPTRSGNGGPGLIILTCW</sequence>
<name>A0A6J7WT87_9CAUD</name>
<dbReference type="Pfam" id="PF21722">
    <property type="entry name" value="Gly_rich_2"/>
    <property type="match status" value="1"/>
</dbReference>
<organism evidence="2">
    <name type="scientific">uncultured Caudovirales phage</name>
    <dbReference type="NCBI Taxonomy" id="2100421"/>
    <lineage>
        <taxon>Viruses</taxon>
        <taxon>Duplodnaviria</taxon>
        <taxon>Heunggongvirae</taxon>
        <taxon>Uroviricota</taxon>
        <taxon>Caudoviricetes</taxon>
        <taxon>Peduoviridae</taxon>
        <taxon>Maltschvirus</taxon>
        <taxon>Maltschvirus maltsch</taxon>
    </lineage>
</organism>